<gene>
    <name evidence="1" type="ORF">O6H91_14G069900</name>
</gene>
<protein>
    <submittedName>
        <fullName evidence="1">Uncharacterized protein</fullName>
    </submittedName>
</protein>
<reference evidence="2" key="1">
    <citation type="journal article" date="2024" name="Proc. Natl. Acad. Sci. U.S.A.">
        <title>Extraordinary preservation of gene collinearity over three hundred million years revealed in homosporous lycophytes.</title>
        <authorList>
            <person name="Li C."/>
            <person name="Wickell D."/>
            <person name="Kuo L.Y."/>
            <person name="Chen X."/>
            <person name="Nie B."/>
            <person name="Liao X."/>
            <person name="Peng D."/>
            <person name="Ji J."/>
            <person name="Jenkins J."/>
            <person name="Williams M."/>
            <person name="Shu S."/>
            <person name="Plott C."/>
            <person name="Barry K."/>
            <person name="Rajasekar S."/>
            <person name="Grimwood J."/>
            <person name="Han X."/>
            <person name="Sun S."/>
            <person name="Hou Z."/>
            <person name="He W."/>
            <person name="Dai G."/>
            <person name="Sun C."/>
            <person name="Schmutz J."/>
            <person name="Leebens-Mack J.H."/>
            <person name="Li F.W."/>
            <person name="Wang L."/>
        </authorList>
    </citation>
    <scope>NUCLEOTIDE SEQUENCE [LARGE SCALE GENOMIC DNA]</scope>
    <source>
        <strain evidence="2">cv. PW_Plant_1</strain>
    </source>
</reference>
<proteinExistence type="predicted"/>
<evidence type="ECO:0000313" key="2">
    <source>
        <dbReference type="Proteomes" id="UP001162992"/>
    </source>
</evidence>
<dbReference type="EMBL" id="CM055105">
    <property type="protein sequence ID" value="KAJ7532047.1"/>
    <property type="molecule type" value="Genomic_DNA"/>
</dbReference>
<sequence>MEEKEDDEERRLLLRNILDLLLAGGYFRSRISSLSAFDKLTGGLAWCITASNADVDFDLFYDDDATLGLKIKVGEAIEASLRKMGCPYPLQAHQIQGLDYPAVFPVVRWLVKRVLATREEFSSQLRRVSLLHFKENYEVSEEVALQQSIEGKSKIAHQISILDRPQRVYRRSKNFPFPKDNAERLQCTLLEYGHLGTRDLVQRVYDEQLALAEDDSLDKITHIFEKGAQSSTRLTQVLKPPGIHSSLSTFRMSADGPLSGSNVKRIVQLRSEEIQTITLQYSHNGETKGTHEREVAAIVKQIEWQEAQITKLQQNIARSQLTLENLKATILQKDEQRREMELETERLQDLLKENNTAQQFFSLLKHLQRLETEEMHLQEEDTKERAELEAHKQRLEEQSASSEDVEKLLEIDDAFKTHLQKWKTLRADLATKNRALLVLQRQLDDVPSQTELIQYEYRFVELYLHIQAKLRETRKYYSAYNALAESNEVSVKEISLLNSIQSQFEVAMATAEGQVKFVESMKGILKGVQQKLDKIGARYHHEQIALALLKEKYASAIASQRKYSALLKVFQDECAENENLRKALDALNSSLLESTSKA</sequence>
<accession>A0ACC2BQJ7</accession>
<evidence type="ECO:0000313" key="1">
    <source>
        <dbReference type="EMBL" id="KAJ7532047.1"/>
    </source>
</evidence>
<dbReference type="Proteomes" id="UP001162992">
    <property type="component" value="Chromosome 14"/>
</dbReference>
<keyword evidence="2" id="KW-1185">Reference proteome</keyword>
<name>A0ACC2BQJ7_DIPCM</name>
<organism evidence="1 2">
    <name type="scientific">Diphasiastrum complanatum</name>
    <name type="common">Issler's clubmoss</name>
    <name type="synonym">Lycopodium complanatum</name>
    <dbReference type="NCBI Taxonomy" id="34168"/>
    <lineage>
        <taxon>Eukaryota</taxon>
        <taxon>Viridiplantae</taxon>
        <taxon>Streptophyta</taxon>
        <taxon>Embryophyta</taxon>
        <taxon>Tracheophyta</taxon>
        <taxon>Lycopodiopsida</taxon>
        <taxon>Lycopodiales</taxon>
        <taxon>Lycopodiaceae</taxon>
        <taxon>Lycopodioideae</taxon>
        <taxon>Diphasiastrum</taxon>
    </lineage>
</organism>
<comment type="caution">
    <text evidence="1">The sequence shown here is derived from an EMBL/GenBank/DDBJ whole genome shotgun (WGS) entry which is preliminary data.</text>
</comment>